<dbReference type="FunCoup" id="A0A067RHG2">
    <property type="interactions" value="5"/>
</dbReference>
<dbReference type="STRING" id="136037.A0A067RHG2"/>
<dbReference type="SMART" id="SM00225">
    <property type="entry name" value="BTB"/>
    <property type="match status" value="1"/>
</dbReference>
<dbReference type="GO" id="GO:0005829">
    <property type="term" value="C:cytosol"/>
    <property type="evidence" value="ECO:0007669"/>
    <property type="project" value="TreeGrafter"/>
</dbReference>
<dbReference type="SUPFAM" id="SSF54695">
    <property type="entry name" value="POZ domain"/>
    <property type="match status" value="1"/>
</dbReference>
<protein>
    <submittedName>
        <fullName evidence="3">BTB/POZ domain-containing protein 2</fullName>
    </submittedName>
</protein>
<dbReference type="PANTHER" id="PTHR45774">
    <property type="entry name" value="BTB/POZ DOMAIN-CONTAINING"/>
    <property type="match status" value="1"/>
</dbReference>
<evidence type="ECO:0000313" key="4">
    <source>
        <dbReference type="Proteomes" id="UP000027135"/>
    </source>
</evidence>
<reference evidence="3 4" key="1">
    <citation type="journal article" date="2014" name="Nat. Commun.">
        <title>Molecular traces of alternative social organization in a termite genome.</title>
        <authorList>
            <person name="Terrapon N."/>
            <person name="Li C."/>
            <person name="Robertson H.M."/>
            <person name="Ji L."/>
            <person name="Meng X."/>
            <person name="Booth W."/>
            <person name="Chen Z."/>
            <person name="Childers C.P."/>
            <person name="Glastad K.M."/>
            <person name="Gokhale K."/>
            <person name="Gowin J."/>
            <person name="Gronenberg W."/>
            <person name="Hermansen R.A."/>
            <person name="Hu H."/>
            <person name="Hunt B.G."/>
            <person name="Huylmans A.K."/>
            <person name="Khalil S.M."/>
            <person name="Mitchell R.D."/>
            <person name="Munoz-Torres M.C."/>
            <person name="Mustard J.A."/>
            <person name="Pan H."/>
            <person name="Reese J.T."/>
            <person name="Scharf M.E."/>
            <person name="Sun F."/>
            <person name="Vogel H."/>
            <person name="Xiao J."/>
            <person name="Yang W."/>
            <person name="Yang Z."/>
            <person name="Yang Z."/>
            <person name="Zhou J."/>
            <person name="Zhu J."/>
            <person name="Brent C.S."/>
            <person name="Elsik C.G."/>
            <person name="Goodisman M.A."/>
            <person name="Liberles D.A."/>
            <person name="Roe R.M."/>
            <person name="Vargo E.L."/>
            <person name="Vilcinskas A."/>
            <person name="Wang J."/>
            <person name="Bornberg-Bauer E."/>
            <person name="Korb J."/>
            <person name="Zhang G."/>
            <person name="Liebig J."/>
        </authorList>
    </citation>
    <scope>NUCLEOTIDE SEQUENCE [LARGE SCALE GENOMIC DNA]</scope>
    <source>
        <tissue evidence="3">Whole organism</tissue>
    </source>
</reference>
<dbReference type="EMBL" id="KK852465">
    <property type="protein sequence ID" value="KDR23301.1"/>
    <property type="molecule type" value="Genomic_DNA"/>
</dbReference>
<evidence type="ECO:0000256" key="1">
    <source>
        <dbReference type="SAM" id="MobiDB-lite"/>
    </source>
</evidence>
<dbReference type="Gene3D" id="1.25.40.420">
    <property type="match status" value="1"/>
</dbReference>
<dbReference type="PANTHER" id="PTHR45774:SF4">
    <property type="entry name" value="AXUNDEAD, ISOFORM F"/>
    <property type="match status" value="1"/>
</dbReference>
<name>A0A067RHG2_ZOONE</name>
<keyword evidence="4" id="KW-1185">Reference proteome</keyword>
<dbReference type="SMART" id="SM00875">
    <property type="entry name" value="BACK"/>
    <property type="match status" value="1"/>
</dbReference>
<dbReference type="AlphaFoldDB" id="A0A067RHG2"/>
<evidence type="ECO:0000313" key="3">
    <source>
        <dbReference type="EMBL" id="KDR23301.1"/>
    </source>
</evidence>
<dbReference type="InParanoid" id="A0A067RHG2"/>
<feature type="region of interest" description="Disordered" evidence="1">
    <location>
        <begin position="368"/>
        <end position="412"/>
    </location>
</feature>
<gene>
    <name evidence="3" type="ORF">L798_14063</name>
</gene>
<dbReference type="Proteomes" id="UP000027135">
    <property type="component" value="Unassembled WGS sequence"/>
</dbReference>
<dbReference type="Gene3D" id="3.30.710.10">
    <property type="entry name" value="Potassium Channel Kv1.1, Chain A"/>
    <property type="match status" value="1"/>
</dbReference>
<dbReference type="InterPro" id="IPR000210">
    <property type="entry name" value="BTB/POZ_dom"/>
</dbReference>
<feature type="region of interest" description="Disordered" evidence="1">
    <location>
        <begin position="150"/>
        <end position="171"/>
    </location>
</feature>
<feature type="compositionally biased region" description="Basic residues" evidence="1">
    <location>
        <begin position="389"/>
        <end position="398"/>
    </location>
</feature>
<accession>A0A067RHG2</accession>
<evidence type="ECO:0000259" key="2">
    <source>
        <dbReference type="PROSITE" id="PS50097"/>
    </source>
</evidence>
<dbReference type="OrthoDB" id="6335872at2759"/>
<feature type="compositionally biased region" description="Polar residues" evidence="1">
    <location>
        <begin position="150"/>
        <end position="162"/>
    </location>
</feature>
<feature type="domain" description="BTB" evidence="2">
    <location>
        <begin position="28"/>
        <end position="97"/>
    </location>
</feature>
<sequence length="432" mass="48045">MCPNDNGACTKPLLPRRWDSLFDSEAGSDVIFLVGPEQWRFPGHRAVLAAANPVFQAMLNGPMASRDTTTIPIEDVDGRAFENLLRYLYKEAVQLQSVPTALHTLYAAFKYQCGGLVKICVLYLDSQLDSSSVLEVYSHLRIYYDPTVSSHRNIQDNSSSAGPSAPPMEATACGSHIPSVSVEGYQFLPAGSEDITDAMSYCGALQHNCLYYIDMHTKEVLEQEQLEDLDLDGLRLIAERETLTVPLESILFDALVRWCNRECKRRRLELSAENKRAVLGEETLYAVRYLLMSSEEFLAGPMQSGLLNQREINMILGHILHHPVPENPCLSNVIPRMRTPRNRARGQPIPLSQRSNLECSDLNIAISQGNGSQSGNTRRWVGKGYGKKDAKKQKKQKSKSCSPERGNLEGHKQSTGSCIAQCVFSALSCVFD</sequence>
<dbReference type="InterPro" id="IPR011333">
    <property type="entry name" value="SKP1/BTB/POZ_sf"/>
</dbReference>
<dbReference type="Pfam" id="PF00651">
    <property type="entry name" value="BTB"/>
    <property type="match status" value="1"/>
</dbReference>
<dbReference type="OMA" id="ICFSVRY"/>
<dbReference type="GO" id="GO:0022008">
    <property type="term" value="P:neurogenesis"/>
    <property type="evidence" value="ECO:0007669"/>
    <property type="project" value="TreeGrafter"/>
</dbReference>
<dbReference type="eggNOG" id="KOG2075">
    <property type="taxonomic scope" value="Eukaryota"/>
</dbReference>
<dbReference type="Pfam" id="PF07707">
    <property type="entry name" value="BACK"/>
    <property type="match status" value="1"/>
</dbReference>
<organism evidence="3 4">
    <name type="scientific">Zootermopsis nevadensis</name>
    <name type="common">Dampwood termite</name>
    <dbReference type="NCBI Taxonomy" id="136037"/>
    <lineage>
        <taxon>Eukaryota</taxon>
        <taxon>Metazoa</taxon>
        <taxon>Ecdysozoa</taxon>
        <taxon>Arthropoda</taxon>
        <taxon>Hexapoda</taxon>
        <taxon>Insecta</taxon>
        <taxon>Pterygota</taxon>
        <taxon>Neoptera</taxon>
        <taxon>Polyneoptera</taxon>
        <taxon>Dictyoptera</taxon>
        <taxon>Blattodea</taxon>
        <taxon>Blattoidea</taxon>
        <taxon>Termitoidae</taxon>
        <taxon>Termopsidae</taxon>
        <taxon>Zootermopsis</taxon>
    </lineage>
</organism>
<dbReference type="PROSITE" id="PS50097">
    <property type="entry name" value="BTB"/>
    <property type="match status" value="1"/>
</dbReference>
<proteinExistence type="predicted"/>
<dbReference type="InterPro" id="IPR011705">
    <property type="entry name" value="BACK"/>
</dbReference>
<feature type="compositionally biased region" description="Polar residues" evidence="1">
    <location>
        <begin position="368"/>
        <end position="377"/>
    </location>
</feature>